<feature type="region of interest" description="Disordered" evidence="1">
    <location>
        <begin position="769"/>
        <end position="789"/>
    </location>
</feature>
<name>D3KHA6_GIAIC</name>
<dbReference type="AlphaFoldDB" id="D3KHA6"/>
<evidence type="ECO:0000313" key="3">
    <source>
        <dbReference type="Proteomes" id="UP000001548"/>
    </source>
</evidence>
<sequence length="789" mass="87712">MREANIAPVLFVRGVRDGGSLMISRVSGVLVHMTSLPYISRDLVTALATIRHPSLAPIYTIQLENKGPSRVFSGYTLQPSLKRRLDLALDKTVATKYAIPAKDPFSSAVLSFLYTDLVELLSYVLSEYTDKRIFLSHDAIKTLLDNIIDIACLRLDNYGILRVQLDLKRYVDYDTLSSISEHPLGFTHNLSALEDYVFYQLGKLLLSLTFFNREASYKHEKRLSLKEELSNLKLCTIYSNALYHLVTCKDADRRLSSLKANEYYRSMMATSYIRRGMHIVSQNGYSIYPLHRAVAAGDVAHVRLLSRVCAGHHHQDAKSCFLLSLETLVEHAADLSFLHNLAVFVPKLYSLAIQSFHLYHLQHSVEYISTARLQVNMTGNNLSCLIGSCSICWLLYSATQAMPWQPLLPHEDHVKHSMTATADALSKSMDYASLQMKFPSFMAISNAMEVALLLAPSECCINCARVSKGPDTNGGTPGFLYAYQAALECGIVQLNSAVAFYEAMIMLDIFEAKHLEYLTGRHFYASGRLPASFKSRAASHRPMSRPLLRPLSKHRGIAQQSADDRGNESSTRKQKGTPSELAFAMIHQVPFYPVCVAECNGALDDKGQTALMRAAILDDLYALHLLVHIEGQVRCQNLCGLTASMFSAIYDHSRALNITIPFECNMTDADGWAALTHAARWVSYDSVLVVSPHEALKFGNQALNILALEEAADLENIDELGEPHVERPQTRSGTGGGARSGTSYQSLRGLIKFEIQKYMVVMSDDQMQLSDSYGPSDDSAGDLGIEIKE</sequence>
<dbReference type="OMA" id="FMAISNA"/>
<protein>
    <submittedName>
        <fullName evidence="2">Ankyrin repeat protein 1</fullName>
    </submittedName>
</protein>
<keyword evidence="3" id="KW-1185">Reference proteome</keyword>
<feature type="region of interest" description="Disordered" evidence="1">
    <location>
        <begin position="720"/>
        <end position="743"/>
    </location>
</feature>
<dbReference type="InterPro" id="IPR036770">
    <property type="entry name" value="Ankyrin_rpt-contain_sf"/>
</dbReference>
<dbReference type="EMBL" id="AACB03000003">
    <property type="protein sequence ID" value="KAE8302629.1"/>
    <property type="molecule type" value="Genomic_DNA"/>
</dbReference>
<proteinExistence type="predicted"/>
<reference evidence="2 3" key="1">
    <citation type="journal article" date="2007" name="Science">
        <title>Genomic minimalism in the early diverging intestinal parasite Giardia lamblia.</title>
        <authorList>
            <person name="Morrison H.G."/>
            <person name="McArthur A.G."/>
            <person name="Gillin F.D."/>
            <person name="Aley S.B."/>
            <person name="Adam R.D."/>
            <person name="Olsen G.J."/>
            <person name="Best A.A."/>
            <person name="Cande W.Z."/>
            <person name="Chen F."/>
            <person name="Cipriano M.J."/>
            <person name="Davids B.J."/>
            <person name="Dawson S.C."/>
            <person name="Elmendorf H.G."/>
            <person name="Hehl A.B."/>
            <person name="Holder M.E."/>
            <person name="Huse S.M."/>
            <person name="Kim U.U."/>
            <person name="Lasek-Nesselquist E."/>
            <person name="Manning G."/>
            <person name="Nigam A."/>
            <person name="Nixon J.E."/>
            <person name="Palm D."/>
            <person name="Passamaneck N.E."/>
            <person name="Prabhu A."/>
            <person name="Reich C.I."/>
            <person name="Reiner D.S."/>
            <person name="Samuelson J."/>
            <person name="Svard S.G."/>
            <person name="Sogin M.L."/>
        </authorList>
    </citation>
    <scope>NUCLEOTIDE SEQUENCE [LARGE SCALE GENOMIC DNA]</scope>
    <source>
        <strain evidence="2 3">WB C6</strain>
    </source>
</reference>
<feature type="region of interest" description="Disordered" evidence="1">
    <location>
        <begin position="554"/>
        <end position="576"/>
    </location>
</feature>
<evidence type="ECO:0000313" key="2">
    <source>
        <dbReference type="EMBL" id="KAE8302629.1"/>
    </source>
</evidence>
<gene>
    <name evidence="2" type="ORF">GL50803_0016903</name>
</gene>
<evidence type="ECO:0000256" key="1">
    <source>
        <dbReference type="SAM" id="MobiDB-lite"/>
    </source>
</evidence>
<dbReference type="HOGENOM" id="CLU_355824_0_0_1"/>
<feature type="compositionally biased region" description="Basic and acidic residues" evidence="1">
    <location>
        <begin position="562"/>
        <end position="571"/>
    </location>
</feature>
<dbReference type="Gene3D" id="1.25.40.20">
    <property type="entry name" value="Ankyrin repeat-containing domain"/>
    <property type="match status" value="1"/>
</dbReference>
<dbReference type="Proteomes" id="UP000001548">
    <property type="component" value="Unassembled WGS sequence"/>
</dbReference>
<dbReference type="PANTHER" id="PTHR24120">
    <property type="entry name" value="GH07239P"/>
    <property type="match status" value="1"/>
</dbReference>
<dbReference type="VEuPathDB" id="GiardiaDB:GL50803_16903"/>
<organism evidence="2 3">
    <name type="scientific">Giardia intestinalis (strain ATCC 50803 / WB clone C6)</name>
    <name type="common">Giardia lamblia</name>
    <dbReference type="NCBI Taxonomy" id="184922"/>
    <lineage>
        <taxon>Eukaryota</taxon>
        <taxon>Metamonada</taxon>
        <taxon>Diplomonadida</taxon>
        <taxon>Hexamitidae</taxon>
        <taxon>Giardiinae</taxon>
        <taxon>Giardia</taxon>
    </lineage>
</organism>
<dbReference type="PANTHER" id="PTHR24120:SF4">
    <property type="entry name" value="GH07239P"/>
    <property type="match status" value="1"/>
</dbReference>
<dbReference type="SUPFAM" id="SSF48403">
    <property type="entry name" value="Ankyrin repeat"/>
    <property type="match status" value="1"/>
</dbReference>
<accession>D3KHA6</accession>
<comment type="caution">
    <text evidence="2">The sequence shown here is derived from an EMBL/GenBank/DDBJ whole genome shotgun (WGS) entry which is preliminary data.</text>
</comment>